<dbReference type="Proteomes" id="UP000324897">
    <property type="component" value="Chromosome 2"/>
</dbReference>
<proteinExistence type="predicted"/>
<dbReference type="OrthoDB" id="1641132at2759"/>
<reference evidence="1 2" key="1">
    <citation type="journal article" date="2019" name="Sci. Rep.">
        <title>A high-quality genome of Eragrostis curvula grass provides insights into Poaceae evolution and supports new strategies to enhance forage quality.</title>
        <authorList>
            <person name="Carballo J."/>
            <person name="Santos B.A.C.M."/>
            <person name="Zappacosta D."/>
            <person name="Garbus I."/>
            <person name="Selva J.P."/>
            <person name="Gallo C.A."/>
            <person name="Diaz A."/>
            <person name="Albertini E."/>
            <person name="Caccamo M."/>
            <person name="Echenique V."/>
        </authorList>
    </citation>
    <scope>NUCLEOTIDE SEQUENCE [LARGE SCALE GENOMIC DNA]</scope>
    <source>
        <strain evidence="2">cv. Victoria</strain>
        <tissue evidence="1">Leaf</tissue>
    </source>
</reference>
<dbReference type="EMBL" id="RWGY01000013">
    <property type="protein sequence ID" value="TVU23582.1"/>
    <property type="molecule type" value="Genomic_DNA"/>
</dbReference>
<name>A0A5J9UIN7_9POAL</name>
<dbReference type="Gramene" id="TVU23582">
    <property type="protein sequence ID" value="TVU23582"/>
    <property type="gene ID" value="EJB05_25956"/>
</dbReference>
<evidence type="ECO:0000313" key="1">
    <source>
        <dbReference type="EMBL" id="TVU23582.1"/>
    </source>
</evidence>
<dbReference type="InterPro" id="IPR053009">
    <property type="entry name" value="Xanthocillin_Biosynth-Assoc"/>
</dbReference>
<organism evidence="1 2">
    <name type="scientific">Eragrostis curvula</name>
    <name type="common">weeping love grass</name>
    <dbReference type="NCBI Taxonomy" id="38414"/>
    <lineage>
        <taxon>Eukaryota</taxon>
        <taxon>Viridiplantae</taxon>
        <taxon>Streptophyta</taxon>
        <taxon>Embryophyta</taxon>
        <taxon>Tracheophyta</taxon>
        <taxon>Spermatophyta</taxon>
        <taxon>Magnoliopsida</taxon>
        <taxon>Liliopsida</taxon>
        <taxon>Poales</taxon>
        <taxon>Poaceae</taxon>
        <taxon>PACMAD clade</taxon>
        <taxon>Chloridoideae</taxon>
        <taxon>Eragrostideae</taxon>
        <taxon>Eragrostidinae</taxon>
        <taxon>Eragrostis</taxon>
    </lineage>
</organism>
<protein>
    <submittedName>
        <fullName evidence="1">Uncharacterized protein</fullName>
    </submittedName>
</protein>
<gene>
    <name evidence="1" type="ORF">EJB05_25956</name>
</gene>
<dbReference type="PANTHER" id="PTHR23241">
    <property type="entry name" value="LATE EMBRYOGENESIS ABUNDANT PLANTS LEA-RELATED"/>
    <property type="match status" value="1"/>
</dbReference>
<dbReference type="PANTHER" id="PTHR23241:SF103">
    <property type="entry name" value="OS11G0673100 PROTEIN"/>
    <property type="match status" value="1"/>
</dbReference>
<sequence length="90" mass="9919">MEFQAAPPLDPPLLTLLIDRTTFLAQLTMMKRHKMKKDLGIGREVGYSRNAEMAKTSSALVAMNRKFGMIHGLSSLANILAFGSLARHSC</sequence>
<dbReference type="AlphaFoldDB" id="A0A5J9UIN7"/>
<keyword evidence="2" id="KW-1185">Reference proteome</keyword>
<feature type="non-terminal residue" evidence="1">
    <location>
        <position position="1"/>
    </location>
</feature>
<comment type="caution">
    <text evidence="1">The sequence shown here is derived from an EMBL/GenBank/DDBJ whole genome shotgun (WGS) entry which is preliminary data.</text>
</comment>
<evidence type="ECO:0000313" key="2">
    <source>
        <dbReference type="Proteomes" id="UP000324897"/>
    </source>
</evidence>
<accession>A0A5J9UIN7</accession>